<gene>
    <name evidence="2" type="ORF">SSEG_03154</name>
</gene>
<dbReference type="EMBL" id="CM000951">
    <property type="protein sequence ID" value="EDY56574.1"/>
    <property type="molecule type" value="Genomic_DNA"/>
</dbReference>
<dbReference type="AlphaFoldDB" id="B5HUR9"/>
<keyword evidence="3" id="KW-1185">Reference proteome</keyword>
<evidence type="ECO:0000256" key="1">
    <source>
        <dbReference type="SAM" id="MobiDB-lite"/>
    </source>
</evidence>
<reference evidence="2" key="1">
    <citation type="submission" date="2009-10" db="EMBL/GenBank/DDBJ databases">
        <title>The genome sequence of Streptomyces sviceus strain ATCC 29083.</title>
        <authorList>
            <consortium name="The Broad Institute Genome Sequencing Platform"/>
            <consortium name="Broad Institute Microbial Sequencing Center"/>
            <person name="Fischbach M."/>
            <person name="Godfrey P."/>
            <person name="Ward D."/>
            <person name="Young S."/>
            <person name="Zeng Q."/>
            <person name="Koehrsen M."/>
            <person name="Alvarado L."/>
            <person name="Berlin A.M."/>
            <person name="Bochicchio J."/>
            <person name="Borenstein D."/>
            <person name="Chapman S.B."/>
            <person name="Chen Z."/>
            <person name="Engels R."/>
            <person name="Freedman E."/>
            <person name="Gellesch M."/>
            <person name="Goldberg J."/>
            <person name="Griggs A."/>
            <person name="Gujja S."/>
            <person name="Heilman E.R."/>
            <person name="Heiman D.I."/>
            <person name="Hepburn T.A."/>
            <person name="Howarth C."/>
            <person name="Jen D."/>
            <person name="Larson L."/>
            <person name="Lewis B."/>
            <person name="Mehta T."/>
            <person name="Park D."/>
            <person name="Pearson M."/>
            <person name="Richards J."/>
            <person name="Roberts A."/>
            <person name="Saif S."/>
            <person name="Shea T.D."/>
            <person name="Shenoy N."/>
            <person name="Sisk P."/>
            <person name="Stolte C."/>
            <person name="Sykes S.N."/>
            <person name="Thomson T."/>
            <person name="Walk T."/>
            <person name="White J."/>
            <person name="Yandava C."/>
            <person name="Straight P."/>
            <person name="Clardy J."/>
            <person name="Hung D."/>
            <person name="Kolter R."/>
            <person name="Mekalanos J."/>
            <person name="Walker S."/>
            <person name="Walsh C.T."/>
            <person name="Wieland-Brown L.C."/>
            <person name="Haas B."/>
            <person name="Nusbaum C."/>
            <person name="Birren B."/>
        </authorList>
    </citation>
    <scope>NUCLEOTIDE SEQUENCE [LARGE SCALE GENOMIC DNA]</scope>
    <source>
        <strain evidence="2">ATCC 29083</strain>
    </source>
</reference>
<accession>B5HUR9</accession>
<evidence type="ECO:0000313" key="2">
    <source>
        <dbReference type="EMBL" id="EDY56574.1"/>
    </source>
</evidence>
<dbReference type="Proteomes" id="UP000002785">
    <property type="component" value="Chromosome"/>
</dbReference>
<dbReference type="HOGENOM" id="CLU_1721388_0_0_11"/>
<organism evidence="2 3">
    <name type="scientific">Streptomyces sviceus (strain ATCC 29083 / DSM 924 / JCM 4929 / NBRC 13980 / NCIMB 11184 / NRRL 5439 / UC 5370)</name>
    <dbReference type="NCBI Taxonomy" id="463191"/>
    <lineage>
        <taxon>Bacteria</taxon>
        <taxon>Bacillati</taxon>
        <taxon>Actinomycetota</taxon>
        <taxon>Actinomycetes</taxon>
        <taxon>Kitasatosporales</taxon>
        <taxon>Streptomycetaceae</taxon>
        <taxon>Streptomyces</taxon>
    </lineage>
</organism>
<feature type="region of interest" description="Disordered" evidence="1">
    <location>
        <begin position="1"/>
        <end position="26"/>
    </location>
</feature>
<name>B5HUR9_STRX2</name>
<proteinExistence type="predicted"/>
<protein>
    <submittedName>
        <fullName evidence="2">Uncharacterized protein</fullName>
    </submittedName>
</protein>
<sequence length="152" mass="15624">MKEAGLGATSSASIENELREAPDPQVARTGIDLVADSEAAYGGADPRHDAGHVVAERERGLVLQKQLELPVADHLSSGLMLAALTLTRTSRSPTVGSGTSAARAPFLPYISTTNAFMAAGFLRGRLGVDATLRAGPSARPFLVCGRVGVAAA</sequence>
<evidence type="ECO:0000313" key="3">
    <source>
        <dbReference type="Proteomes" id="UP000002785"/>
    </source>
</evidence>